<gene>
    <name evidence="3" type="ORF">L596_001716</name>
</gene>
<dbReference type="InterPro" id="IPR013087">
    <property type="entry name" value="Znf_C2H2_type"/>
</dbReference>
<feature type="region of interest" description="Disordered" evidence="1">
    <location>
        <begin position="123"/>
        <end position="143"/>
    </location>
</feature>
<dbReference type="AlphaFoldDB" id="A0A4U8UMK4"/>
<feature type="domain" description="C2H2-type" evidence="2">
    <location>
        <begin position="374"/>
        <end position="396"/>
    </location>
</feature>
<feature type="compositionally biased region" description="Basic and acidic residues" evidence="1">
    <location>
        <begin position="197"/>
        <end position="221"/>
    </location>
</feature>
<feature type="domain" description="C2H2-type" evidence="2">
    <location>
        <begin position="2"/>
        <end position="23"/>
    </location>
</feature>
<dbReference type="EMBL" id="AZBU02000001">
    <property type="protein sequence ID" value="TMS34061.1"/>
    <property type="molecule type" value="Genomic_DNA"/>
</dbReference>
<evidence type="ECO:0000313" key="4">
    <source>
        <dbReference type="Proteomes" id="UP000298663"/>
    </source>
</evidence>
<reference evidence="3 4" key="1">
    <citation type="journal article" date="2015" name="Genome Biol.">
        <title>Comparative genomics of Steinernema reveals deeply conserved gene regulatory networks.</title>
        <authorList>
            <person name="Dillman A.R."/>
            <person name="Macchietto M."/>
            <person name="Porter C.F."/>
            <person name="Rogers A."/>
            <person name="Williams B."/>
            <person name="Antoshechkin I."/>
            <person name="Lee M.M."/>
            <person name="Goodwin Z."/>
            <person name="Lu X."/>
            <person name="Lewis E.E."/>
            <person name="Goodrich-Blair H."/>
            <person name="Stock S.P."/>
            <person name="Adams B.J."/>
            <person name="Sternberg P.W."/>
            <person name="Mortazavi A."/>
        </authorList>
    </citation>
    <scope>NUCLEOTIDE SEQUENCE [LARGE SCALE GENOMIC DNA]</scope>
    <source>
        <strain evidence="3 4">ALL</strain>
    </source>
</reference>
<feature type="domain" description="C2H2-type" evidence="2">
    <location>
        <begin position="287"/>
        <end position="311"/>
    </location>
</feature>
<name>A0A4U8UMK4_STECR</name>
<feature type="compositionally biased region" description="Polar residues" evidence="1">
    <location>
        <begin position="164"/>
        <end position="175"/>
    </location>
</feature>
<feature type="domain" description="C2H2-type" evidence="2">
    <location>
        <begin position="347"/>
        <end position="369"/>
    </location>
</feature>
<accession>A0A4U8UMK4</accession>
<dbReference type="Proteomes" id="UP000298663">
    <property type="component" value="Chromosome X"/>
</dbReference>
<dbReference type="EMBL" id="CM016762">
    <property type="protein sequence ID" value="TMS34061.1"/>
    <property type="molecule type" value="Genomic_DNA"/>
</dbReference>
<proteinExistence type="predicted"/>
<sequence length="443" mass="50065">MITCEICKAKVSQARLYEHAASHFNWPQNTKYVENLVKKVVHDLKVIADDTWEDVEPRQLPELECSLNCLICGKPVIRRNLQAHVNEHFEHTQVDDWYLDHLARHVIEDIHLATEKKISATEGRFDKTQQEPDVIATQGSQKKSITECATEVRQAPELPEKKFSASQGRCDQNQQEPNAIAAAHESQKKRNVSSTEGRCDFSKKLPRTDRPEESATDARKAPEIFPGSRVSATEGCHELPKKLPQNNCSEDATTEVGQASKLLEGAEPEPQRPAAVIGETDEDVFTVRCVMEGCTVENIYDNIRNHYKSCHNPITLMSDTHYEALIRAKEEHLIRKNSACLNGPDMIKCIRCGFYANAKFGRLAHAMTHSRLRVYCPYTGCPHKLPSKKALNSHVKASTIIKNRIKRDEFSTTRTPSSVLVFRKSGRASETPTSSWTPRVARW</sequence>
<protein>
    <recommendedName>
        <fullName evidence="2">C2H2-type domain-containing protein</fullName>
    </recommendedName>
</protein>
<comment type="caution">
    <text evidence="3">The sequence shown here is derived from an EMBL/GenBank/DDBJ whole genome shotgun (WGS) entry which is preliminary data.</text>
</comment>
<keyword evidence="4" id="KW-1185">Reference proteome</keyword>
<evidence type="ECO:0000256" key="1">
    <source>
        <dbReference type="SAM" id="MobiDB-lite"/>
    </source>
</evidence>
<feature type="region of interest" description="Disordered" evidence="1">
    <location>
        <begin position="183"/>
        <end position="221"/>
    </location>
</feature>
<reference evidence="3 4" key="2">
    <citation type="journal article" date="2019" name="G3 (Bethesda)">
        <title>Hybrid Assembly of the Genome of the Entomopathogenic Nematode Steinernema carpocapsae Identifies the X-Chromosome.</title>
        <authorList>
            <person name="Serra L."/>
            <person name="Macchietto M."/>
            <person name="Macias-Munoz A."/>
            <person name="McGill C.J."/>
            <person name="Rodriguez I.M."/>
            <person name="Rodriguez B."/>
            <person name="Murad R."/>
            <person name="Mortazavi A."/>
        </authorList>
    </citation>
    <scope>NUCLEOTIDE SEQUENCE [LARGE SCALE GENOMIC DNA]</scope>
    <source>
        <strain evidence="3 4">ALL</strain>
    </source>
</reference>
<feature type="domain" description="C2H2-type" evidence="2">
    <location>
        <begin position="67"/>
        <end position="88"/>
    </location>
</feature>
<dbReference type="SMART" id="SM00355">
    <property type="entry name" value="ZnF_C2H2"/>
    <property type="match status" value="5"/>
</dbReference>
<organism evidence="3 4">
    <name type="scientific">Steinernema carpocapsae</name>
    <name type="common">Entomopathogenic nematode</name>
    <dbReference type="NCBI Taxonomy" id="34508"/>
    <lineage>
        <taxon>Eukaryota</taxon>
        <taxon>Metazoa</taxon>
        <taxon>Ecdysozoa</taxon>
        <taxon>Nematoda</taxon>
        <taxon>Chromadorea</taxon>
        <taxon>Rhabditida</taxon>
        <taxon>Tylenchina</taxon>
        <taxon>Panagrolaimomorpha</taxon>
        <taxon>Strongyloidoidea</taxon>
        <taxon>Steinernematidae</taxon>
        <taxon>Steinernema</taxon>
    </lineage>
</organism>
<feature type="region of interest" description="Disordered" evidence="1">
    <location>
        <begin position="156"/>
        <end position="175"/>
    </location>
</feature>
<evidence type="ECO:0000313" key="3">
    <source>
        <dbReference type="EMBL" id="TMS34061.1"/>
    </source>
</evidence>
<evidence type="ECO:0000259" key="2">
    <source>
        <dbReference type="SMART" id="SM00355"/>
    </source>
</evidence>